<dbReference type="InterPro" id="IPR050571">
    <property type="entry name" value="Class-IV_PLP-Dep_Aminotrnsfr"/>
</dbReference>
<comment type="pathway">
    <text evidence="7">Cofactor biosynthesis; tetrahydrofolate biosynthesis; 4-aminobenzoate from chorismate: step 2/2.</text>
</comment>
<organism evidence="11 12">
    <name type="scientific">Alcanivorax nanhaiticus</name>
    <dbReference type="NCBI Taxonomy" id="1177154"/>
    <lineage>
        <taxon>Bacteria</taxon>
        <taxon>Pseudomonadati</taxon>
        <taxon>Pseudomonadota</taxon>
        <taxon>Gammaproteobacteria</taxon>
        <taxon>Oceanospirillales</taxon>
        <taxon>Alcanivoracaceae</taxon>
        <taxon>Alcanivorax</taxon>
    </lineage>
</organism>
<evidence type="ECO:0000256" key="9">
    <source>
        <dbReference type="ARBA" id="ARBA00049529"/>
    </source>
</evidence>
<dbReference type="InterPro" id="IPR043131">
    <property type="entry name" value="BCAT-like_N"/>
</dbReference>
<dbReference type="Gene3D" id="3.30.470.10">
    <property type="match status" value="1"/>
</dbReference>
<proteinExistence type="inferred from homology"/>
<reference evidence="11 12" key="1">
    <citation type="submission" date="2012-09" db="EMBL/GenBank/DDBJ databases">
        <title>Genome Sequence of alkane-degrading Bacterium Alcanivorax sp. 19-m-6.</title>
        <authorList>
            <person name="Lai Q."/>
            <person name="Shao Z."/>
        </authorList>
    </citation>
    <scope>NUCLEOTIDE SEQUENCE [LARGE SCALE GENOMIC DNA]</scope>
    <source>
        <strain evidence="11 12">19-m-6</strain>
    </source>
</reference>
<dbReference type="InterPro" id="IPR001544">
    <property type="entry name" value="Aminotrans_IV"/>
</dbReference>
<dbReference type="GO" id="GO:0046656">
    <property type="term" value="P:folic acid biosynthetic process"/>
    <property type="evidence" value="ECO:0007669"/>
    <property type="project" value="UniProtKB-KW"/>
</dbReference>
<sequence>MSRWPSMLDSRDRGLAYGDGVFETLRVTAEGRIPLLPLHLARLEQGACALGIPMPEPACVDQALQQAGIALAGAGVIKLQLTRGAGGRGYLPPAHPKPNLLWQTSDLPVWQEQDRRDGIVMGLCSQPLYPDVLAGHKHLNRLPQVMARAEVARQGWQEGLLLSSRRQPLEATAMNLFARFDEGWWTPDLAAAGCGVGGVMRRWLLADLASRGEPVSCDLRPLSQLCHAQGVFLSNSVVGVLPVRKLAQWQWAVPDSVRVLQARVDALFAA</sequence>
<dbReference type="EMBL" id="ARXV01000013">
    <property type="protein sequence ID" value="KGD63912.1"/>
    <property type="molecule type" value="Genomic_DNA"/>
</dbReference>
<evidence type="ECO:0000256" key="5">
    <source>
        <dbReference type="ARBA" id="ARBA00022909"/>
    </source>
</evidence>
<evidence type="ECO:0000256" key="3">
    <source>
        <dbReference type="ARBA" id="ARBA00011738"/>
    </source>
</evidence>
<protein>
    <recommendedName>
        <fullName evidence="8 10">Aminodeoxychorismate lyase</fullName>
        <ecNumber evidence="8 10">4.1.3.38</ecNumber>
    </recommendedName>
</protein>
<evidence type="ECO:0000256" key="8">
    <source>
        <dbReference type="ARBA" id="ARBA00035676"/>
    </source>
</evidence>
<evidence type="ECO:0000256" key="10">
    <source>
        <dbReference type="NCBIfam" id="TIGR03461"/>
    </source>
</evidence>
<dbReference type="InterPro" id="IPR043132">
    <property type="entry name" value="BCAT-like_C"/>
</dbReference>
<comment type="similarity">
    <text evidence="2">Belongs to the class-IV pyridoxal-phosphate-dependent aminotransferase family.</text>
</comment>
<keyword evidence="4" id="KW-0663">Pyridoxal phosphate</keyword>
<dbReference type="GO" id="GO:0008696">
    <property type="term" value="F:4-amino-4-deoxychorismate lyase activity"/>
    <property type="evidence" value="ECO:0007669"/>
    <property type="project" value="UniProtKB-UniRule"/>
</dbReference>
<dbReference type="PANTHER" id="PTHR42743:SF2">
    <property type="entry name" value="AMINODEOXYCHORISMATE LYASE"/>
    <property type="match status" value="1"/>
</dbReference>
<dbReference type="PATRIC" id="fig|1177154.3.peg.2939"/>
<dbReference type="GO" id="GO:0005829">
    <property type="term" value="C:cytosol"/>
    <property type="evidence" value="ECO:0007669"/>
    <property type="project" value="TreeGrafter"/>
</dbReference>
<evidence type="ECO:0000256" key="2">
    <source>
        <dbReference type="ARBA" id="ARBA00009320"/>
    </source>
</evidence>
<dbReference type="eggNOG" id="COG0115">
    <property type="taxonomic scope" value="Bacteria"/>
</dbReference>
<dbReference type="InterPro" id="IPR017824">
    <property type="entry name" value="Aminodeoxychorismate_lyase_IV"/>
</dbReference>
<evidence type="ECO:0000256" key="1">
    <source>
        <dbReference type="ARBA" id="ARBA00001933"/>
    </source>
</evidence>
<dbReference type="STRING" id="1177154.Y5S_02902"/>
<gene>
    <name evidence="11" type="ORF">Y5S_02902</name>
</gene>
<dbReference type="RefSeq" id="WP_035233969.1">
    <property type="nucleotide sequence ID" value="NZ_ARXV01000013.1"/>
</dbReference>
<evidence type="ECO:0000313" key="12">
    <source>
        <dbReference type="Proteomes" id="UP000029444"/>
    </source>
</evidence>
<name>A0A095SH84_9GAMM</name>
<dbReference type="GO" id="GO:0030170">
    <property type="term" value="F:pyridoxal phosphate binding"/>
    <property type="evidence" value="ECO:0007669"/>
    <property type="project" value="InterPro"/>
</dbReference>
<keyword evidence="12" id="KW-1185">Reference proteome</keyword>
<comment type="catalytic activity">
    <reaction evidence="9">
        <text>4-amino-4-deoxychorismate = 4-aminobenzoate + pyruvate + H(+)</text>
        <dbReference type="Rhea" id="RHEA:16201"/>
        <dbReference type="ChEBI" id="CHEBI:15361"/>
        <dbReference type="ChEBI" id="CHEBI:15378"/>
        <dbReference type="ChEBI" id="CHEBI:17836"/>
        <dbReference type="ChEBI" id="CHEBI:58406"/>
        <dbReference type="EC" id="4.1.3.38"/>
    </reaction>
</comment>
<dbReference type="SUPFAM" id="SSF56752">
    <property type="entry name" value="D-aminoacid aminotransferase-like PLP-dependent enzymes"/>
    <property type="match status" value="1"/>
</dbReference>
<evidence type="ECO:0000256" key="6">
    <source>
        <dbReference type="ARBA" id="ARBA00023239"/>
    </source>
</evidence>
<accession>A0A095SH84</accession>
<dbReference type="InterPro" id="IPR036038">
    <property type="entry name" value="Aminotransferase-like"/>
</dbReference>
<comment type="subunit">
    <text evidence="3">Homodimer.</text>
</comment>
<evidence type="ECO:0000256" key="7">
    <source>
        <dbReference type="ARBA" id="ARBA00035633"/>
    </source>
</evidence>
<dbReference type="EC" id="4.1.3.38" evidence="8 10"/>
<keyword evidence="6 11" id="KW-0456">Lyase</keyword>
<dbReference type="Proteomes" id="UP000029444">
    <property type="component" value="Unassembled WGS sequence"/>
</dbReference>
<dbReference type="NCBIfam" id="TIGR03461">
    <property type="entry name" value="pabC_Proteo"/>
    <property type="match status" value="1"/>
</dbReference>
<dbReference type="GO" id="GO:0008153">
    <property type="term" value="P:4-aminobenzoate biosynthetic process"/>
    <property type="evidence" value="ECO:0007669"/>
    <property type="project" value="UniProtKB-UniRule"/>
</dbReference>
<evidence type="ECO:0000256" key="4">
    <source>
        <dbReference type="ARBA" id="ARBA00022898"/>
    </source>
</evidence>
<dbReference type="Gene3D" id="3.20.10.10">
    <property type="entry name" value="D-amino Acid Aminotransferase, subunit A, domain 2"/>
    <property type="match status" value="1"/>
</dbReference>
<evidence type="ECO:0000313" key="11">
    <source>
        <dbReference type="EMBL" id="KGD63912.1"/>
    </source>
</evidence>
<dbReference type="Pfam" id="PF01063">
    <property type="entry name" value="Aminotran_4"/>
    <property type="match status" value="1"/>
</dbReference>
<keyword evidence="5" id="KW-0289">Folate biosynthesis</keyword>
<comment type="cofactor">
    <cofactor evidence="1">
        <name>pyridoxal 5'-phosphate</name>
        <dbReference type="ChEBI" id="CHEBI:597326"/>
    </cofactor>
</comment>
<comment type="caution">
    <text evidence="11">The sequence shown here is derived from an EMBL/GenBank/DDBJ whole genome shotgun (WGS) entry which is preliminary data.</text>
</comment>
<dbReference type="AlphaFoldDB" id="A0A095SH84"/>
<dbReference type="PANTHER" id="PTHR42743">
    <property type="entry name" value="AMINO-ACID AMINOTRANSFERASE"/>
    <property type="match status" value="1"/>
</dbReference>